<evidence type="ECO:0000313" key="18">
    <source>
        <dbReference type="Proteomes" id="UP000824176"/>
    </source>
</evidence>
<keyword evidence="12 14" id="KW-0066">ATP synthesis</keyword>
<evidence type="ECO:0000256" key="13">
    <source>
        <dbReference type="ARBA" id="ARBA00025198"/>
    </source>
</evidence>
<comment type="caution">
    <text evidence="17">The sequence shown here is derived from an EMBL/GenBank/DDBJ whole genome shotgun (WGS) entry which is preliminary data.</text>
</comment>
<dbReference type="SUPFAM" id="SSF81333">
    <property type="entry name" value="F1F0 ATP synthase subunit C"/>
    <property type="match status" value="1"/>
</dbReference>
<evidence type="ECO:0000256" key="12">
    <source>
        <dbReference type="ARBA" id="ARBA00023310"/>
    </source>
</evidence>
<evidence type="ECO:0000256" key="7">
    <source>
        <dbReference type="ARBA" id="ARBA00022781"/>
    </source>
</evidence>
<keyword evidence="5 14" id="KW-0138">CF(0)</keyword>
<evidence type="ECO:0000256" key="8">
    <source>
        <dbReference type="ARBA" id="ARBA00022989"/>
    </source>
</evidence>
<dbReference type="NCBIfam" id="TIGR01260">
    <property type="entry name" value="ATP_synt_c"/>
    <property type="match status" value="1"/>
</dbReference>
<evidence type="ECO:0000256" key="10">
    <source>
        <dbReference type="ARBA" id="ARBA00023121"/>
    </source>
</evidence>
<proteinExistence type="inferred from homology"/>
<dbReference type="InterPro" id="IPR020537">
    <property type="entry name" value="ATP_synth_F0_csu_DDCD_BS"/>
</dbReference>
<evidence type="ECO:0000256" key="11">
    <source>
        <dbReference type="ARBA" id="ARBA00023136"/>
    </source>
</evidence>
<keyword evidence="6 14" id="KW-0812">Transmembrane</keyword>
<evidence type="ECO:0000256" key="4">
    <source>
        <dbReference type="ARBA" id="ARBA00022475"/>
    </source>
</evidence>
<dbReference type="InterPro" id="IPR000454">
    <property type="entry name" value="ATP_synth_F0_csu"/>
</dbReference>
<organism evidence="17 18">
    <name type="scientific">Candidatus Mucispirillum faecigallinarum</name>
    <dbReference type="NCBI Taxonomy" id="2838699"/>
    <lineage>
        <taxon>Bacteria</taxon>
        <taxon>Pseudomonadati</taxon>
        <taxon>Deferribacterota</taxon>
        <taxon>Deferribacteres</taxon>
        <taxon>Deferribacterales</taxon>
        <taxon>Mucispirillaceae</taxon>
        <taxon>Mucispirillum</taxon>
    </lineage>
</organism>
<keyword evidence="7 14" id="KW-0375">Hydrogen ion transport</keyword>
<dbReference type="GO" id="GO:0045259">
    <property type="term" value="C:proton-transporting ATP synthase complex"/>
    <property type="evidence" value="ECO:0007669"/>
    <property type="project" value="UniProtKB-KW"/>
</dbReference>
<comment type="function">
    <text evidence="14">Key component of the F(0) channel; it plays a direct role in translocation across the membrane. A homomeric c-ring of between 10-14 subunits forms the central stalk rotor element with the F(1) delta and epsilon subunits.</text>
</comment>
<gene>
    <name evidence="14 17" type="primary">atpE</name>
    <name evidence="17" type="ORF">H9804_04590</name>
</gene>
<keyword evidence="8 14" id="KW-1133">Transmembrane helix</keyword>
<reference evidence="17" key="1">
    <citation type="journal article" date="2021" name="PeerJ">
        <title>Extensive microbial diversity within the chicken gut microbiome revealed by metagenomics and culture.</title>
        <authorList>
            <person name="Gilroy R."/>
            <person name="Ravi A."/>
            <person name="Getino M."/>
            <person name="Pursley I."/>
            <person name="Horton D.L."/>
            <person name="Alikhan N.F."/>
            <person name="Baker D."/>
            <person name="Gharbi K."/>
            <person name="Hall N."/>
            <person name="Watson M."/>
            <person name="Adriaenssens E.M."/>
            <person name="Foster-Nyarko E."/>
            <person name="Jarju S."/>
            <person name="Secka A."/>
            <person name="Antonio M."/>
            <person name="Oren A."/>
            <person name="Chaudhuri R.R."/>
            <person name="La Ragione R."/>
            <person name="Hildebrand F."/>
            <person name="Pallen M.J."/>
        </authorList>
    </citation>
    <scope>NUCLEOTIDE SEQUENCE</scope>
    <source>
        <strain evidence="17">ChiW4-1371</strain>
    </source>
</reference>
<dbReference type="Proteomes" id="UP000824176">
    <property type="component" value="Unassembled WGS sequence"/>
</dbReference>
<feature type="site" description="Reversibly protonated during proton transport" evidence="14">
    <location>
        <position position="82"/>
    </location>
</feature>
<keyword evidence="10 14" id="KW-0446">Lipid-binding</keyword>
<keyword evidence="15" id="KW-0732">Signal</keyword>
<dbReference type="PRINTS" id="PR00124">
    <property type="entry name" value="ATPASEC"/>
</dbReference>
<evidence type="ECO:0000256" key="9">
    <source>
        <dbReference type="ARBA" id="ARBA00023065"/>
    </source>
</evidence>
<dbReference type="PANTHER" id="PTHR10031:SF0">
    <property type="entry name" value="ATPASE PROTEIN 9"/>
    <property type="match status" value="1"/>
</dbReference>
<feature type="domain" description="V-ATPase proteolipid subunit C-like" evidence="16">
    <location>
        <begin position="32"/>
        <end position="95"/>
    </location>
</feature>
<evidence type="ECO:0000256" key="14">
    <source>
        <dbReference type="HAMAP-Rule" id="MF_01396"/>
    </source>
</evidence>
<evidence type="ECO:0000256" key="2">
    <source>
        <dbReference type="ARBA" id="ARBA00006704"/>
    </source>
</evidence>
<keyword evidence="4 14" id="KW-1003">Cell membrane</keyword>
<dbReference type="InterPro" id="IPR035921">
    <property type="entry name" value="F/V-ATP_Csub_sf"/>
</dbReference>
<sequence>MKKVILATMMALVAVPAFAQTGADSSSWALYLGAGLAIGLAGLGAGVGMGSAIRGGLEGISRNPGVAGKIFTYLLVGVALIESIAIYGLVVSLILLFVK</sequence>
<name>A0A9D2GUG9_9BACT</name>
<dbReference type="HAMAP" id="MF_01396">
    <property type="entry name" value="ATP_synth_c_bact"/>
    <property type="match status" value="1"/>
</dbReference>
<dbReference type="FunFam" id="1.20.20.10:FF:000002">
    <property type="entry name" value="ATP synthase subunit c"/>
    <property type="match status" value="1"/>
</dbReference>
<keyword evidence="11 14" id="KW-0472">Membrane</keyword>
<dbReference type="GO" id="GO:0033177">
    <property type="term" value="C:proton-transporting two-sector ATPase complex, proton-transporting domain"/>
    <property type="evidence" value="ECO:0007669"/>
    <property type="project" value="InterPro"/>
</dbReference>
<accession>A0A9D2GUG9</accession>
<reference evidence="17" key="2">
    <citation type="submission" date="2021-04" db="EMBL/GenBank/DDBJ databases">
        <authorList>
            <person name="Gilroy R."/>
        </authorList>
    </citation>
    <scope>NUCLEOTIDE SEQUENCE</scope>
    <source>
        <strain evidence="17">ChiW4-1371</strain>
    </source>
</reference>
<dbReference type="Pfam" id="PF00137">
    <property type="entry name" value="ATP-synt_C"/>
    <property type="match status" value="1"/>
</dbReference>
<feature type="transmembrane region" description="Helical" evidence="14">
    <location>
        <begin position="29"/>
        <end position="49"/>
    </location>
</feature>
<dbReference type="Gene3D" id="1.20.20.10">
    <property type="entry name" value="F1F0 ATP synthase subunit C"/>
    <property type="match status" value="1"/>
</dbReference>
<comment type="subcellular location">
    <subcellularLocation>
        <location evidence="1 14">Cell membrane</location>
        <topology evidence="1 14">Multi-pass membrane protein</topology>
    </subcellularLocation>
</comment>
<evidence type="ECO:0000256" key="3">
    <source>
        <dbReference type="ARBA" id="ARBA00022448"/>
    </source>
</evidence>
<feature type="signal peptide" evidence="15">
    <location>
        <begin position="1"/>
        <end position="19"/>
    </location>
</feature>
<dbReference type="PANTHER" id="PTHR10031">
    <property type="entry name" value="ATP SYNTHASE LIPID-BINDING PROTEIN, MITOCHONDRIAL"/>
    <property type="match status" value="1"/>
</dbReference>
<keyword evidence="3 14" id="KW-0813">Transport</keyword>
<dbReference type="InterPro" id="IPR005953">
    <property type="entry name" value="ATP_synth_csu_bac/chlpt"/>
</dbReference>
<evidence type="ECO:0000259" key="16">
    <source>
        <dbReference type="Pfam" id="PF00137"/>
    </source>
</evidence>
<dbReference type="GO" id="GO:0005886">
    <property type="term" value="C:plasma membrane"/>
    <property type="evidence" value="ECO:0007669"/>
    <property type="project" value="UniProtKB-SubCell"/>
</dbReference>
<keyword evidence="9 14" id="KW-0406">Ion transport</keyword>
<dbReference type="InterPro" id="IPR002379">
    <property type="entry name" value="ATPase_proteolipid_c-like_dom"/>
</dbReference>
<dbReference type="CDD" id="cd18121">
    <property type="entry name" value="ATP-synt_Fo_c"/>
    <property type="match status" value="1"/>
</dbReference>
<evidence type="ECO:0000256" key="15">
    <source>
        <dbReference type="SAM" id="SignalP"/>
    </source>
</evidence>
<evidence type="ECO:0000256" key="1">
    <source>
        <dbReference type="ARBA" id="ARBA00004651"/>
    </source>
</evidence>
<dbReference type="PROSITE" id="PS00605">
    <property type="entry name" value="ATPASE_C"/>
    <property type="match status" value="1"/>
</dbReference>
<feature type="chain" id="PRO_5039149877" description="ATP synthase subunit c" evidence="15">
    <location>
        <begin position="20"/>
        <end position="99"/>
    </location>
</feature>
<evidence type="ECO:0000256" key="5">
    <source>
        <dbReference type="ARBA" id="ARBA00022547"/>
    </source>
</evidence>
<dbReference type="InterPro" id="IPR038662">
    <property type="entry name" value="ATP_synth_F0_csu_sf"/>
</dbReference>
<dbReference type="GO" id="GO:0046933">
    <property type="term" value="F:proton-transporting ATP synthase activity, rotational mechanism"/>
    <property type="evidence" value="ECO:0007669"/>
    <property type="project" value="UniProtKB-UniRule"/>
</dbReference>
<evidence type="ECO:0000256" key="6">
    <source>
        <dbReference type="ARBA" id="ARBA00022692"/>
    </source>
</evidence>
<comment type="similarity">
    <text evidence="2 14">Belongs to the ATPase C chain family.</text>
</comment>
<evidence type="ECO:0000313" key="17">
    <source>
        <dbReference type="EMBL" id="HIZ89201.1"/>
    </source>
</evidence>
<dbReference type="AlphaFoldDB" id="A0A9D2GUG9"/>
<protein>
    <recommendedName>
        <fullName evidence="14">ATP synthase subunit c</fullName>
    </recommendedName>
    <alternativeName>
        <fullName evidence="14">ATP synthase F(0) sector subunit c</fullName>
    </alternativeName>
    <alternativeName>
        <fullName evidence="14">F-type ATPase subunit c</fullName>
        <shortName evidence="14">F-ATPase subunit c</shortName>
    </alternativeName>
    <alternativeName>
        <fullName evidence="14">Lipid-binding protein</fullName>
    </alternativeName>
</protein>
<dbReference type="GO" id="GO:0008289">
    <property type="term" value="F:lipid binding"/>
    <property type="evidence" value="ECO:0007669"/>
    <property type="project" value="UniProtKB-KW"/>
</dbReference>
<dbReference type="EMBL" id="DXAQ01000073">
    <property type="protein sequence ID" value="HIZ89201.1"/>
    <property type="molecule type" value="Genomic_DNA"/>
</dbReference>
<comment type="function">
    <text evidence="13 14">F(1)F(0) ATP synthase produces ATP from ADP in the presence of a proton or sodium gradient. F-type ATPases consist of two structural domains, F(1) containing the extramembraneous catalytic core and F(0) containing the membrane proton channel, linked together by a central stalk and a peripheral stalk. During catalysis, ATP synthesis in the catalytic domain of F(1) is coupled via a rotary mechanism of the central stalk subunits to proton translocation.</text>
</comment>
<feature type="transmembrane region" description="Helical" evidence="14">
    <location>
        <begin position="70"/>
        <end position="98"/>
    </location>
</feature>